<dbReference type="SUPFAM" id="SSF56300">
    <property type="entry name" value="Metallo-dependent phosphatases"/>
    <property type="match status" value="1"/>
</dbReference>
<dbReference type="InterPro" id="IPR004843">
    <property type="entry name" value="Calcineurin-like_PHP"/>
</dbReference>
<dbReference type="Proteomes" id="UP000245539">
    <property type="component" value="Unassembled WGS sequence"/>
</dbReference>
<reference evidence="2 3" key="1">
    <citation type="submission" date="2018-05" db="EMBL/GenBank/DDBJ databases">
        <title>Leucothrix arctica sp. nov., isolated from Arctic seawater.</title>
        <authorList>
            <person name="Choi A."/>
            <person name="Baek K."/>
        </authorList>
    </citation>
    <scope>NUCLEOTIDE SEQUENCE [LARGE SCALE GENOMIC DNA]</scope>
    <source>
        <strain evidence="2 3">JCM 18388</strain>
    </source>
</reference>
<accession>A0A317C3P2</accession>
<dbReference type="PANTHER" id="PTHR37844:SF2">
    <property type="entry name" value="SER_THR PROTEIN PHOSPHATASE SUPERFAMILY (AFU_ORTHOLOGUE AFUA_1G14840)"/>
    <property type="match status" value="1"/>
</dbReference>
<proteinExistence type="predicted"/>
<sequence length="254" mass="28714">MREETTMKLQIQSDLHLEFAEFEANCSQADVLILAGDIHVGTKGVEWAVSLGLDIPVIYVAGNHEFYHHAYPSLFTALLKVAEGTHVHVLENNTLTLDGVTFHGTTLWTDFQLFGESWSAEAMAEYSMPDYKVIWNDTDDDVLAPRHTKAIHANSLNWLAKSLESSPSETNVVVTHHAPSFRSCAERFKNDKMSAAFMSNLEPFVEQWKPDVWFHGHCHNLSDYQLGDCRVVCNPRGYPRESGTDFIEQMIVEV</sequence>
<dbReference type="InterPro" id="IPR029052">
    <property type="entry name" value="Metallo-depent_PP-like"/>
</dbReference>
<dbReference type="PANTHER" id="PTHR37844">
    <property type="entry name" value="SER/THR PROTEIN PHOSPHATASE SUPERFAMILY (AFU_ORTHOLOGUE AFUA_1G14840)"/>
    <property type="match status" value="1"/>
</dbReference>
<comment type="caution">
    <text evidence="2">The sequence shown here is derived from an EMBL/GenBank/DDBJ whole genome shotgun (WGS) entry which is preliminary data.</text>
</comment>
<dbReference type="GO" id="GO:0016787">
    <property type="term" value="F:hydrolase activity"/>
    <property type="evidence" value="ECO:0007669"/>
    <property type="project" value="InterPro"/>
</dbReference>
<evidence type="ECO:0000259" key="1">
    <source>
        <dbReference type="Pfam" id="PF00149"/>
    </source>
</evidence>
<gene>
    <name evidence="2" type="ORF">DKW60_17805</name>
</gene>
<feature type="domain" description="Calcineurin-like phosphoesterase" evidence="1">
    <location>
        <begin position="11"/>
        <end position="220"/>
    </location>
</feature>
<organism evidence="2 3">
    <name type="scientific">Leucothrix pacifica</name>
    <dbReference type="NCBI Taxonomy" id="1247513"/>
    <lineage>
        <taxon>Bacteria</taxon>
        <taxon>Pseudomonadati</taxon>
        <taxon>Pseudomonadota</taxon>
        <taxon>Gammaproteobacteria</taxon>
        <taxon>Thiotrichales</taxon>
        <taxon>Thiotrichaceae</taxon>
        <taxon>Leucothrix</taxon>
    </lineage>
</organism>
<dbReference type="EMBL" id="QGKM01000064">
    <property type="protein sequence ID" value="PWQ93316.1"/>
    <property type="molecule type" value="Genomic_DNA"/>
</dbReference>
<dbReference type="AlphaFoldDB" id="A0A317C3P2"/>
<evidence type="ECO:0000313" key="3">
    <source>
        <dbReference type="Proteomes" id="UP000245539"/>
    </source>
</evidence>
<dbReference type="Pfam" id="PF00149">
    <property type="entry name" value="Metallophos"/>
    <property type="match status" value="1"/>
</dbReference>
<evidence type="ECO:0000313" key="2">
    <source>
        <dbReference type="EMBL" id="PWQ93316.1"/>
    </source>
</evidence>
<name>A0A317C3P2_9GAMM</name>
<protein>
    <submittedName>
        <fullName evidence="2">Phosphoesterase</fullName>
    </submittedName>
</protein>
<dbReference type="Gene3D" id="3.60.21.10">
    <property type="match status" value="1"/>
</dbReference>
<dbReference type="OrthoDB" id="356681at2"/>
<keyword evidence="3" id="KW-1185">Reference proteome</keyword>